<dbReference type="Pfam" id="PF22974">
    <property type="entry name" value="DUF7029"/>
    <property type="match status" value="1"/>
</dbReference>
<dbReference type="InterPro" id="IPR055647">
    <property type="entry name" value="DUF7223"/>
</dbReference>
<reference evidence="5" key="1">
    <citation type="submission" date="2023-03" db="EMBL/GenBank/DDBJ databases">
        <title>Complete genome of Cladonia borealis.</title>
        <authorList>
            <person name="Park H."/>
        </authorList>
    </citation>
    <scope>NUCLEOTIDE SEQUENCE</scope>
    <source>
        <strain evidence="5">ANT050790</strain>
    </source>
</reference>
<evidence type="ECO:0000313" key="5">
    <source>
        <dbReference type="EMBL" id="KAK0510164.1"/>
    </source>
</evidence>
<evidence type="ECO:0000259" key="4">
    <source>
        <dbReference type="Pfam" id="PF23865"/>
    </source>
</evidence>
<feature type="domain" description="DUF7029" evidence="3">
    <location>
        <begin position="94"/>
        <end position="195"/>
    </location>
</feature>
<proteinExistence type="predicted"/>
<accession>A0AA39V3P1</accession>
<comment type="caution">
    <text evidence="5">The sequence shown here is derived from an EMBL/GenBank/DDBJ whole genome shotgun (WGS) entry which is preliminary data.</text>
</comment>
<keyword evidence="2" id="KW-0732">Signal</keyword>
<evidence type="ECO:0000256" key="2">
    <source>
        <dbReference type="SAM" id="SignalP"/>
    </source>
</evidence>
<gene>
    <name evidence="5" type="ORF">JMJ35_007558</name>
</gene>
<feature type="signal peptide" evidence="2">
    <location>
        <begin position="1"/>
        <end position="20"/>
    </location>
</feature>
<name>A0AA39V3P1_9LECA</name>
<evidence type="ECO:0000313" key="6">
    <source>
        <dbReference type="Proteomes" id="UP001166286"/>
    </source>
</evidence>
<dbReference type="EMBL" id="JAFEKC020000017">
    <property type="protein sequence ID" value="KAK0510164.1"/>
    <property type="molecule type" value="Genomic_DNA"/>
</dbReference>
<keyword evidence="6" id="KW-1185">Reference proteome</keyword>
<feature type="domain" description="DUF7223" evidence="4">
    <location>
        <begin position="252"/>
        <end position="503"/>
    </location>
</feature>
<feature type="compositionally biased region" description="Low complexity" evidence="1">
    <location>
        <begin position="604"/>
        <end position="641"/>
    </location>
</feature>
<feature type="region of interest" description="Disordered" evidence="1">
    <location>
        <begin position="602"/>
        <end position="652"/>
    </location>
</feature>
<feature type="compositionally biased region" description="Polar residues" evidence="1">
    <location>
        <begin position="642"/>
        <end position="652"/>
    </location>
</feature>
<dbReference type="InterPro" id="IPR054293">
    <property type="entry name" value="DUF7029"/>
</dbReference>
<sequence>MHRPLLSVLGALVVCLPTSASPSPLTPRVPDLQGTILRPIAIRDFEAAAGVQRRVAEDFSNLNLETQSQLIYGNSGADGNLILANMTLYAPDGLEMVLMEEFDGLTSTVDCQGDDGTISLTFSSADAYNYALQQWAHINDSDDGKFLLIANHDGCGPDDQRQPYLITKITEDESTSTTYLTSQTAPWSDIAATYDLDFGQTSLYTRTSQLKKRNIFGDIVGDLEHLGSFNESKSVTFDVSVGTQGQVSNIYSDSEFNLNCINCFTTGSFELTGHIVTDHWSLSELTLTASPQNFQAELELEVNITATESPKALQFQKQLFSSAIPGAGISIPEIFTLGATVSYSVGGTASFQGTASVDFGLSAALPNSAQLVADIKNPDSSSATGFSGGNLTPLFNVNEMSAAVTLGAYSLPMISFGVKLLEIGSASVDVSVKLPEVDVTLTAEYDQGGVCSGSSSETGVTLDSTLDIEVDLDIEGTIADLASKSWSKALFSTTEPQFSTCFPLSIPGLGPSNTVATTLPTLPAALSQSQFSVTPTHVYSAPSGTLVPIVNGTSVILAPPGASLRPTGVLYSGTGQLSGIFPSATGPVSGIFPSVTNQLPRPTGSPLYSSSGLRSSPSTPSASGLPPLPSSAGSALSNSFATHSSPASSGTAVSQYPSATLASLPPIRRAASGEEGCKVAKRFGKRVLVC</sequence>
<dbReference type="AlphaFoldDB" id="A0AA39V3P1"/>
<dbReference type="Pfam" id="PF23865">
    <property type="entry name" value="DUF7223"/>
    <property type="match status" value="1"/>
</dbReference>
<dbReference type="Proteomes" id="UP001166286">
    <property type="component" value="Unassembled WGS sequence"/>
</dbReference>
<protein>
    <submittedName>
        <fullName evidence="5">Uncharacterized protein</fullName>
    </submittedName>
</protein>
<feature type="chain" id="PRO_5041364966" evidence="2">
    <location>
        <begin position="21"/>
        <end position="690"/>
    </location>
</feature>
<evidence type="ECO:0000259" key="3">
    <source>
        <dbReference type="Pfam" id="PF22974"/>
    </source>
</evidence>
<evidence type="ECO:0000256" key="1">
    <source>
        <dbReference type="SAM" id="MobiDB-lite"/>
    </source>
</evidence>
<organism evidence="5 6">
    <name type="scientific">Cladonia borealis</name>
    <dbReference type="NCBI Taxonomy" id="184061"/>
    <lineage>
        <taxon>Eukaryota</taxon>
        <taxon>Fungi</taxon>
        <taxon>Dikarya</taxon>
        <taxon>Ascomycota</taxon>
        <taxon>Pezizomycotina</taxon>
        <taxon>Lecanoromycetes</taxon>
        <taxon>OSLEUM clade</taxon>
        <taxon>Lecanoromycetidae</taxon>
        <taxon>Lecanorales</taxon>
        <taxon>Lecanorineae</taxon>
        <taxon>Cladoniaceae</taxon>
        <taxon>Cladonia</taxon>
    </lineage>
</organism>